<dbReference type="GO" id="GO:0046417">
    <property type="term" value="P:chorismate metabolic process"/>
    <property type="evidence" value="ECO:0007669"/>
    <property type="project" value="InterPro"/>
</dbReference>
<evidence type="ECO:0000256" key="10">
    <source>
        <dbReference type="ARBA" id="ARBA00022605"/>
    </source>
</evidence>
<evidence type="ECO:0000256" key="17">
    <source>
        <dbReference type="ARBA" id="ARBA00031520"/>
    </source>
</evidence>
<comment type="catalytic activity">
    <reaction evidence="1">
        <text>chorismate = prephenate</text>
        <dbReference type="Rhea" id="RHEA:13897"/>
        <dbReference type="ChEBI" id="CHEBI:29748"/>
        <dbReference type="ChEBI" id="CHEBI:29934"/>
        <dbReference type="EC" id="5.4.99.5"/>
    </reaction>
</comment>
<dbReference type="PIRSF" id="PIRSF001500">
    <property type="entry name" value="Chor_mut_pdt_Ppr"/>
    <property type="match status" value="1"/>
</dbReference>
<sequence>MDEATPRPLEKIRQDIDAIDTQLVSLLSRRVELAQEVGRVKGRDNRPYFTPERERQIFDKLEQTNPGPMRAKQLQAIFREIISAARAAEKPLVAAFWGPAGTYTHLAAIQTFGTSTEFVAQDGIADVFQAIEQGKVDYGVVPVENALAGVVPETLDMFPQTNVKICAEVYIPIHHHLASTAGSLDEVQRIYAFGQPVNQCKGWIRSNLPNAEIIDTAPTARAAQKALEDPQGAAICNSLAAQLVGIPLLVEHISDNPANRTRFLVLGYNEPAKTGRDKSSVMFNLKNKPGELVKALSAFERHGVNLMMIESRPAQRATFEYIFYCDCAGHRTDANLQAALEELRENALETVILGSYPYRDPLDV</sequence>
<evidence type="ECO:0000256" key="1">
    <source>
        <dbReference type="ARBA" id="ARBA00000824"/>
    </source>
</evidence>
<dbReference type="GO" id="GO:0009094">
    <property type="term" value="P:L-phenylalanine biosynthetic process"/>
    <property type="evidence" value="ECO:0007669"/>
    <property type="project" value="UniProtKB-UniPathway"/>
</dbReference>
<evidence type="ECO:0000256" key="2">
    <source>
        <dbReference type="ARBA" id="ARBA00002364"/>
    </source>
</evidence>
<comment type="pathway">
    <text evidence="5">Metabolic intermediate biosynthesis; prephenate biosynthesis; prephenate from chorismate: step 1/1.</text>
</comment>
<dbReference type="STRING" id="661478.OP10G_2297"/>
<evidence type="ECO:0000259" key="20">
    <source>
        <dbReference type="PROSITE" id="PS51168"/>
    </source>
</evidence>
<dbReference type="SMART" id="SM00830">
    <property type="entry name" value="CM_2"/>
    <property type="match status" value="1"/>
</dbReference>
<dbReference type="Pfam" id="PF01842">
    <property type="entry name" value="ACT"/>
    <property type="match status" value="1"/>
</dbReference>
<evidence type="ECO:0000256" key="15">
    <source>
        <dbReference type="ARBA" id="ARBA00023268"/>
    </source>
</evidence>
<dbReference type="SUPFAM" id="SSF55021">
    <property type="entry name" value="ACT-like"/>
    <property type="match status" value="1"/>
</dbReference>
<dbReference type="FunFam" id="3.40.190.10:FF:000029">
    <property type="entry name" value="Chorismate mutase/Prephenate dehydratase"/>
    <property type="match status" value="1"/>
</dbReference>
<dbReference type="RefSeq" id="WP_025225772.1">
    <property type="nucleotide sequence ID" value="NZ_CP007139.1"/>
</dbReference>
<dbReference type="InterPro" id="IPR002701">
    <property type="entry name" value="CM_II_prokaryot"/>
</dbReference>
<dbReference type="PROSITE" id="PS51171">
    <property type="entry name" value="PREPHENATE_DEHYDR_3"/>
    <property type="match status" value="1"/>
</dbReference>
<accession>A0A068NSD4</accession>
<dbReference type="EMBL" id="CP007139">
    <property type="protein sequence ID" value="AIE85665.1"/>
    <property type="molecule type" value="Genomic_DNA"/>
</dbReference>
<name>A0A068NSD4_FIMGI</name>
<keyword evidence="15" id="KW-0511">Multifunctional enzyme</keyword>
<evidence type="ECO:0000256" key="4">
    <source>
        <dbReference type="ARBA" id="ARBA00004741"/>
    </source>
</evidence>
<gene>
    <name evidence="23" type="ORF">OP10G_2297</name>
</gene>
<protein>
    <recommendedName>
        <fullName evidence="7">Bifunctional chorismate mutase/prephenate dehydratase</fullName>
        <ecNumber evidence="6">4.2.1.51</ecNumber>
    </recommendedName>
    <alternativeName>
        <fullName evidence="17">Chorismate mutase-prephenate dehydratase</fullName>
    </alternativeName>
    <alternativeName>
        <fullName evidence="8">Prephenate dehydratase</fullName>
    </alternativeName>
    <alternativeName>
        <fullName evidence="16">p-protein</fullName>
    </alternativeName>
</protein>
<dbReference type="PROSITE" id="PS51671">
    <property type="entry name" value="ACT"/>
    <property type="match status" value="1"/>
</dbReference>
<dbReference type="CDD" id="cd13630">
    <property type="entry name" value="PBP2_PDT_1"/>
    <property type="match status" value="1"/>
</dbReference>
<dbReference type="InterPro" id="IPR036979">
    <property type="entry name" value="CM_dom_sf"/>
</dbReference>
<keyword evidence="14" id="KW-0456">Lyase</keyword>
<evidence type="ECO:0000313" key="24">
    <source>
        <dbReference type="Proteomes" id="UP000027982"/>
    </source>
</evidence>
<evidence type="ECO:0000256" key="3">
    <source>
        <dbReference type="ARBA" id="ARBA00004496"/>
    </source>
</evidence>
<comment type="subcellular location">
    <subcellularLocation>
        <location evidence="3">Cytoplasm</location>
    </subcellularLocation>
</comment>
<evidence type="ECO:0000256" key="12">
    <source>
        <dbReference type="ARBA" id="ARBA00023222"/>
    </source>
</evidence>
<keyword evidence="24" id="KW-1185">Reference proteome</keyword>
<feature type="domain" description="ACT" evidence="22">
    <location>
        <begin position="280"/>
        <end position="357"/>
    </location>
</feature>
<dbReference type="InterPro" id="IPR045865">
    <property type="entry name" value="ACT-like_dom_sf"/>
</dbReference>
<dbReference type="Gene3D" id="3.40.190.10">
    <property type="entry name" value="Periplasmic binding protein-like II"/>
    <property type="match status" value="2"/>
</dbReference>
<feature type="domain" description="Prephenate dehydratase" evidence="21">
    <location>
        <begin position="93"/>
        <end position="268"/>
    </location>
</feature>
<evidence type="ECO:0000256" key="14">
    <source>
        <dbReference type="ARBA" id="ARBA00023239"/>
    </source>
</evidence>
<dbReference type="Proteomes" id="UP000027982">
    <property type="component" value="Chromosome"/>
</dbReference>
<keyword evidence="12" id="KW-0584">Phenylalanine biosynthesis</keyword>
<reference evidence="23 24" key="1">
    <citation type="journal article" date="2014" name="PLoS ONE">
        <title>The first complete genome sequence of the class fimbriimonadia in the phylum armatimonadetes.</title>
        <authorList>
            <person name="Hu Z.Y."/>
            <person name="Wang Y.Z."/>
            <person name="Im W.T."/>
            <person name="Wang S.Y."/>
            <person name="Zhao G.P."/>
            <person name="Zheng H.J."/>
            <person name="Quan Z.X."/>
        </authorList>
    </citation>
    <scope>NUCLEOTIDE SEQUENCE [LARGE SCALE GENOMIC DNA]</scope>
    <source>
        <strain evidence="23">Gsoil 348</strain>
    </source>
</reference>
<dbReference type="InterPro" id="IPR010957">
    <property type="entry name" value="G/b/e-P-prot_chorismate_mutase"/>
</dbReference>
<evidence type="ECO:0000256" key="18">
    <source>
        <dbReference type="ARBA" id="ARBA00047848"/>
    </source>
</evidence>
<evidence type="ECO:0000259" key="21">
    <source>
        <dbReference type="PROSITE" id="PS51171"/>
    </source>
</evidence>
<dbReference type="OrthoDB" id="9802281at2"/>
<comment type="catalytic activity">
    <reaction evidence="18">
        <text>prephenate + H(+) = 3-phenylpyruvate + CO2 + H2O</text>
        <dbReference type="Rhea" id="RHEA:21648"/>
        <dbReference type="ChEBI" id="CHEBI:15377"/>
        <dbReference type="ChEBI" id="CHEBI:15378"/>
        <dbReference type="ChEBI" id="CHEBI:16526"/>
        <dbReference type="ChEBI" id="CHEBI:18005"/>
        <dbReference type="ChEBI" id="CHEBI:29934"/>
        <dbReference type="EC" id="4.2.1.51"/>
    </reaction>
</comment>
<dbReference type="Pfam" id="PF00800">
    <property type="entry name" value="PDT"/>
    <property type="match status" value="1"/>
</dbReference>
<dbReference type="AlphaFoldDB" id="A0A068NSD4"/>
<dbReference type="SUPFAM" id="SSF53850">
    <property type="entry name" value="Periplasmic binding protein-like II"/>
    <property type="match status" value="1"/>
</dbReference>
<dbReference type="SUPFAM" id="SSF48600">
    <property type="entry name" value="Chorismate mutase II"/>
    <property type="match status" value="1"/>
</dbReference>
<evidence type="ECO:0000256" key="11">
    <source>
        <dbReference type="ARBA" id="ARBA00023141"/>
    </source>
</evidence>
<evidence type="ECO:0000256" key="5">
    <source>
        <dbReference type="ARBA" id="ARBA00004817"/>
    </source>
</evidence>
<keyword evidence="13" id="KW-0413">Isomerase</keyword>
<dbReference type="InterPro" id="IPR008242">
    <property type="entry name" value="Chor_mutase/pphenate_deHydtase"/>
</dbReference>
<dbReference type="NCBIfam" id="NF008865">
    <property type="entry name" value="PRK11898.1"/>
    <property type="match status" value="1"/>
</dbReference>
<dbReference type="PANTHER" id="PTHR21022">
    <property type="entry name" value="PREPHENATE DEHYDRATASE P PROTEIN"/>
    <property type="match status" value="1"/>
</dbReference>
<evidence type="ECO:0000313" key="23">
    <source>
        <dbReference type="EMBL" id="AIE85665.1"/>
    </source>
</evidence>
<dbReference type="UniPathway" id="UPA00120">
    <property type="reaction ID" value="UER00203"/>
</dbReference>
<organism evidence="23 24">
    <name type="scientific">Fimbriimonas ginsengisoli Gsoil 348</name>
    <dbReference type="NCBI Taxonomy" id="661478"/>
    <lineage>
        <taxon>Bacteria</taxon>
        <taxon>Bacillati</taxon>
        <taxon>Armatimonadota</taxon>
        <taxon>Fimbriimonadia</taxon>
        <taxon>Fimbriimonadales</taxon>
        <taxon>Fimbriimonadaceae</taxon>
        <taxon>Fimbriimonas</taxon>
    </lineage>
</organism>
<proteinExistence type="predicted"/>
<dbReference type="Gene3D" id="3.30.70.260">
    <property type="match status" value="1"/>
</dbReference>
<dbReference type="EC" id="4.2.1.51" evidence="6"/>
<dbReference type="PANTHER" id="PTHR21022:SF19">
    <property type="entry name" value="PREPHENATE DEHYDRATASE-RELATED"/>
    <property type="match status" value="1"/>
</dbReference>
<comment type="pathway">
    <text evidence="4">Amino-acid biosynthesis; L-phenylalanine biosynthesis; phenylpyruvate from prephenate: step 1/1.</text>
</comment>
<evidence type="ECO:0000256" key="13">
    <source>
        <dbReference type="ARBA" id="ARBA00023235"/>
    </source>
</evidence>
<dbReference type="UniPathway" id="UPA00121">
    <property type="reaction ID" value="UER00345"/>
</dbReference>
<dbReference type="HOGENOM" id="CLU_035008_0_1_0"/>
<dbReference type="FunFam" id="3.30.70.260:FF:000012">
    <property type="entry name" value="Prephenate dehydratase"/>
    <property type="match status" value="1"/>
</dbReference>
<feature type="site" description="Essential for prephenate dehydratase activity" evidence="19">
    <location>
        <position position="261"/>
    </location>
</feature>
<evidence type="ECO:0000256" key="19">
    <source>
        <dbReference type="PIRSR" id="PIRSR001500-2"/>
    </source>
</evidence>
<evidence type="ECO:0000256" key="16">
    <source>
        <dbReference type="ARBA" id="ARBA00031175"/>
    </source>
</evidence>
<keyword evidence="9" id="KW-0963">Cytoplasm</keyword>
<dbReference type="CDD" id="cd04905">
    <property type="entry name" value="ACT_CM-PDT"/>
    <property type="match status" value="1"/>
</dbReference>
<keyword evidence="10" id="KW-0028">Amino-acid biosynthesis</keyword>
<dbReference type="InterPro" id="IPR036263">
    <property type="entry name" value="Chorismate_II_sf"/>
</dbReference>
<dbReference type="Pfam" id="PF01817">
    <property type="entry name" value="CM_2"/>
    <property type="match status" value="1"/>
</dbReference>
<feature type="domain" description="Chorismate mutase" evidence="20">
    <location>
        <begin position="3"/>
        <end position="93"/>
    </location>
</feature>
<dbReference type="InterPro" id="IPR001086">
    <property type="entry name" value="Preph_deHydtase"/>
</dbReference>
<evidence type="ECO:0000256" key="6">
    <source>
        <dbReference type="ARBA" id="ARBA00013147"/>
    </source>
</evidence>
<dbReference type="Gene3D" id="1.20.59.10">
    <property type="entry name" value="Chorismate mutase"/>
    <property type="match status" value="1"/>
</dbReference>
<dbReference type="InterPro" id="IPR002912">
    <property type="entry name" value="ACT_dom"/>
</dbReference>
<evidence type="ECO:0000256" key="8">
    <source>
        <dbReference type="ARBA" id="ARBA00021872"/>
    </source>
</evidence>
<evidence type="ECO:0000259" key="22">
    <source>
        <dbReference type="PROSITE" id="PS51671"/>
    </source>
</evidence>
<dbReference type="NCBIfam" id="TIGR01807">
    <property type="entry name" value="CM_P2"/>
    <property type="match status" value="1"/>
</dbReference>
<keyword evidence="11" id="KW-0057">Aromatic amino acid biosynthesis</keyword>
<dbReference type="GO" id="GO:0004106">
    <property type="term" value="F:chorismate mutase activity"/>
    <property type="evidence" value="ECO:0007669"/>
    <property type="project" value="UniProtKB-EC"/>
</dbReference>
<comment type="function">
    <text evidence="2">Catalyzes the Claisen rearrangement of chorismate to prephenate and the decarboxylation/dehydration of prephenate to phenylpyruvate.</text>
</comment>
<dbReference type="KEGG" id="fgi:OP10G_2297"/>
<dbReference type="eggNOG" id="COG0077">
    <property type="taxonomic scope" value="Bacteria"/>
</dbReference>
<dbReference type="GO" id="GO:0004664">
    <property type="term" value="F:prephenate dehydratase activity"/>
    <property type="evidence" value="ECO:0007669"/>
    <property type="project" value="UniProtKB-EC"/>
</dbReference>
<evidence type="ECO:0000256" key="9">
    <source>
        <dbReference type="ARBA" id="ARBA00022490"/>
    </source>
</evidence>
<dbReference type="GO" id="GO:0005737">
    <property type="term" value="C:cytoplasm"/>
    <property type="evidence" value="ECO:0007669"/>
    <property type="project" value="UniProtKB-SubCell"/>
</dbReference>
<evidence type="ECO:0000256" key="7">
    <source>
        <dbReference type="ARBA" id="ARBA00014401"/>
    </source>
</evidence>
<dbReference type="PROSITE" id="PS51168">
    <property type="entry name" value="CHORISMATE_MUT_2"/>
    <property type="match status" value="1"/>
</dbReference>